<dbReference type="AlphaFoldDB" id="A0AAW1K695"/>
<evidence type="ECO:0000313" key="2">
    <source>
        <dbReference type="EMBL" id="KAK9714930.1"/>
    </source>
</evidence>
<dbReference type="EMBL" id="JBDFQZ010000006">
    <property type="protein sequence ID" value="KAK9714930.1"/>
    <property type="molecule type" value="Genomic_DNA"/>
</dbReference>
<comment type="caution">
    <text evidence="2">The sequence shown here is derived from an EMBL/GenBank/DDBJ whole genome shotgun (WGS) entry which is preliminary data.</text>
</comment>
<reference evidence="2" key="1">
    <citation type="submission" date="2024-03" db="EMBL/GenBank/DDBJ databases">
        <title>WGS assembly of Saponaria officinalis var. Norfolk2.</title>
        <authorList>
            <person name="Jenkins J."/>
            <person name="Shu S."/>
            <person name="Grimwood J."/>
            <person name="Barry K."/>
            <person name="Goodstein D."/>
            <person name="Schmutz J."/>
            <person name="Leebens-Mack J."/>
            <person name="Osbourn A."/>
        </authorList>
    </citation>
    <scope>NUCLEOTIDE SEQUENCE [LARGE SCALE GENOMIC DNA]</scope>
    <source>
        <strain evidence="2">JIC</strain>
    </source>
</reference>
<gene>
    <name evidence="2" type="ORF">RND81_06G131700</name>
</gene>
<protein>
    <submittedName>
        <fullName evidence="2">Uncharacterized protein</fullName>
    </submittedName>
</protein>
<dbReference type="Proteomes" id="UP001443914">
    <property type="component" value="Unassembled WGS sequence"/>
</dbReference>
<keyword evidence="3" id="KW-1185">Reference proteome</keyword>
<name>A0AAW1K695_SAPOF</name>
<organism evidence="2 3">
    <name type="scientific">Saponaria officinalis</name>
    <name type="common">Common soapwort</name>
    <name type="synonym">Lychnis saponaria</name>
    <dbReference type="NCBI Taxonomy" id="3572"/>
    <lineage>
        <taxon>Eukaryota</taxon>
        <taxon>Viridiplantae</taxon>
        <taxon>Streptophyta</taxon>
        <taxon>Embryophyta</taxon>
        <taxon>Tracheophyta</taxon>
        <taxon>Spermatophyta</taxon>
        <taxon>Magnoliopsida</taxon>
        <taxon>eudicotyledons</taxon>
        <taxon>Gunneridae</taxon>
        <taxon>Pentapetalae</taxon>
        <taxon>Caryophyllales</taxon>
        <taxon>Caryophyllaceae</taxon>
        <taxon>Caryophylleae</taxon>
        <taxon>Saponaria</taxon>
    </lineage>
</organism>
<dbReference type="PANTHER" id="PTHR34222:SF79">
    <property type="entry name" value="RETROVIRUS-RELATED POL POLYPROTEIN FROM TRANSPOSON TNT 1-94"/>
    <property type="match status" value="1"/>
</dbReference>
<feature type="compositionally biased region" description="Basic and acidic residues" evidence="1">
    <location>
        <begin position="37"/>
        <end position="46"/>
    </location>
</feature>
<proteinExistence type="predicted"/>
<dbReference type="PANTHER" id="PTHR34222">
    <property type="entry name" value="GAG_PRE-INTEGRS DOMAIN-CONTAINING PROTEIN"/>
    <property type="match status" value="1"/>
</dbReference>
<sequence length="114" mass="12792">MGLEMTKFEYVRSTILNTEPLPNVNKAYANVVQEERVRNNTREDRPVPMSFVARAGAGTRGSGGERREIPTCTHCKKNGHKIDYCYEIVGFPECYSDRSRSGVGNKGRNSHIAI</sequence>
<evidence type="ECO:0000256" key="1">
    <source>
        <dbReference type="SAM" id="MobiDB-lite"/>
    </source>
</evidence>
<accession>A0AAW1K695</accession>
<evidence type="ECO:0000313" key="3">
    <source>
        <dbReference type="Proteomes" id="UP001443914"/>
    </source>
</evidence>
<feature type="region of interest" description="Disordered" evidence="1">
    <location>
        <begin position="37"/>
        <end position="71"/>
    </location>
</feature>